<evidence type="ECO:0000313" key="2">
    <source>
        <dbReference type="EMBL" id="KAJ8026793.1"/>
    </source>
</evidence>
<organism evidence="2 3">
    <name type="scientific">Holothuria leucospilota</name>
    <name type="common">Black long sea cucumber</name>
    <name type="synonym">Mertensiothuria leucospilota</name>
    <dbReference type="NCBI Taxonomy" id="206669"/>
    <lineage>
        <taxon>Eukaryota</taxon>
        <taxon>Metazoa</taxon>
        <taxon>Echinodermata</taxon>
        <taxon>Eleutherozoa</taxon>
        <taxon>Echinozoa</taxon>
        <taxon>Holothuroidea</taxon>
        <taxon>Aspidochirotacea</taxon>
        <taxon>Aspidochirotida</taxon>
        <taxon>Holothuriidae</taxon>
        <taxon>Holothuria</taxon>
    </lineage>
</organism>
<dbReference type="PANTHER" id="PTHR45913:SF5">
    <property type="entry name" value="GENERAL TRANSCRIPTION FACTOR II-I REPEAT DOMAIN-CONTAINING PROTEIN 2A-LIKE PROTEIN"/>
    <property type="match status" value="1"/>
</dbReference>
<proteinExistence type="predicted"/>
<dbReference type="PANTHER" id="PTHR45913">
    <property type="entry name" value="EPM2A-INTERACTING PROTEIN 1"/>
    <property type="match status" value="1"/>
</dbReference>
<reference evidence="2" key="1">
    <citation type="submission" date="2021-10" db="EMBL/GenBank/DDBJ databases">
        <title>Tropical sea cucumber genome reveals ecological adaptation and Cuvierian tubules defense mechanism.</title>
        <authorList>
            <person name="Chen T."/>
        </authorList>
    </citation>
    <scope>NUCLEOTIDE SEQUENCE</scope>
    <source>
        <strain evidence="2">Nanhai2018</strain>
        <tissue evidence="2">Muscle</tissue>
    </source>
</reference>
<dbReference type="OrthoDB" id="6431883at2759"/>
<accession>A0A9Q1BHX3</accession>
<dbReference type="EMBL" id="JAIZAY010000016">
    <property type="protein sequence ID" value="KAJ8026793.1"/>
    <property type="molecule type" value="Genomic_DNA"/>
</dbReference>
<gene>
    <name evidence="2" type="ORF">HOLleu_31733</name>
</gene>
<keyword evidence="3" id="KW-1185">Reference proteome</keyword>
<evidence type="ECO:0000313" key="3">
    <source>
        <dbReference type="Proteomes" id="UP001152320"/>
    </source>
</evidence>
<dbReference type="InterPro" id="IPR040647">
    <property type="entry name" value="SPIN-DOC_Znf-C2H2"/>
</dbReference>
<feature type="domain" description="SPIN-DOC-like zinc-finger" evidence="1">
    <location>
        <begin position="23"/>
        <end position="70"/>
    </location>
</feature>
<dbReference type="AlphaFoldDB" id="A0A9Q1BHX3"/>
<comment type="caution">
    <text evidence="2">The sequence shown here is derived from an EMBL/GenBank/DDBJ whole genome shotgun (WGS) entry which is preliminary data.</text>
</comment>
<dbReference type="Pfam" id="PF18658">
    <property type="entry name" value="zf-C2H2_12"/>
    <property type="match status" value="1"/>
</dbReference>
<sequence>MAAPKSNSKKRKVTEEGRVFNPEWTRDYFFIEEQGKPVCLICKRGISVMKLNNITRHYNTSHRAEYRQLHGDARKQRIDKLMKTMKQQQECFFWPPAKDKPLLAKPYCLTKNCREMQTLF</sequence>
<evidence type="ECO:0000259" key="1">
    <source>
        <dbReference type="Pfam" id="PF18658"/>
    </source>
</evidence>
<protein>
    <submittedName>
        <fullName evidence="2">General transcription factor II-I repeat domain-containing protein 2</fullName>
    </submittedName>
</protein>
<name>A0A9Q1BHX3_HOLLE</name>
<dbReference type="Proteomes" id="UP001152320">
    <property type="component" value="Chromosome 16"/>
</dbReference>